<protein>
    <recommendedName>
        <fullName evidence="2">Hydrogenase expression/formation protein</fullName>
    </recommendedName>
</protein>
<comment type="caution">
    <text evidence="3">The sequence shown here is derived from an EMBL/GenBank/DDBJ whole genome shotgun (WGS) entry which is preliminary data.</text>
</comment>
<accession>A0A369CFZ4</accession>
<organism evidence="3 4">
    <name type="scientific">Thioalbus denitrificans</name>
    <dbReference type="NCBI Taxonomy" id="547122"/>
    <lineage>
        <taxon>Bacteria</taxon>
        <taxon>Pseudomonadati</taxon>
        <taxon>Pseudomonadota</taxon>
        <taxon>Gammaproteobacteria</taxon>
        <taxon>Chromatiales</taxon>
        <taxon>Ectothiorhodospiraceae</taxon>
        <taxon>Thioalbus</taxon>
    </lineage>
</organism>
<dbReference type="Proteomes" id="UP000252707">
    <property type="component" value="Unassembled WGS sequence"/>
</dbReference>
<dbReference type="CDD" id="cd02965">
    <property type="entry name" value="HyaE"/>
    <property type="match status" value="1"/>
</dbReference>
<dbReference type="RefSeq" id="WP_114277752.1">
    <property type="nucleotide sequence ID" value="NZ_QPJY01000001.1"/>
</dbReference>
<evidence type="ECO:0000256" key="1">
    <source>
        <dbReference type="ARBA" id="ARBA00009004"/>
    </source>
</evidence>
<sequence length="139" mass="15022">MSSPLIDRLVTELGYARLEIDDLDPFLHAHEHVVLFFAGDPGRYPESGDVAVILPELVKTLDGRVTPAVVAAGAESALQGRYGFSAWPALVFLRRGAYLGTITRVQDWADYLAGAERILTAEPVRPPTIGIPVATANCH</sequence>
<reference evidence="3 4" key="1">
    <citation type="submission" date="2018-07" db="EMBL/GenBank/DDBJ databases">
        <title>Genomic Encyclopedia of Type Strains, Phase IV (KMG-IV): sequencing the most valuable type-strain genomes for metagenomic binning, comparative biology and taxonomic classification.</title>
        <authorList>
            <person name="Goeker M."/>
        </authorList>
    </citation>
    <scope>NUCLEOTIDE SEQUENCE [LARGE SCALE GENOMIC DNA]</scope>
    <source>
        <strain evidence="3 4">DSM 26407</strain>
    </source>
</reference>
<dbReference type="InterPro" id="IPR010893">
    <property type="entry name" value="NiFe-hyd_mat_HyaE"/>
</dbReference>
<evidence type="ECO:0000313" key="4">
    <source>
        <dbReference type="Proteomes" id="UP000252707"/>
    </source>
</evidence>
<comment type="similarity">
    <text evidence="1 2">Belongs to the HupG/HyaE family.</text>
</comment>
<dbReference type="PIRSF" id="PIRSF038934">
    <property type="entry name" value="HyaE_HupG"/>
    <property type="match status" value="1"/>
</dbReference>
<evidence type="ECO:0000313" key="3">
    <source>
        <dbReference type="EMBL" id="RCX32849.1"/>
    </source>
</evidence>
<dbReference type="OrthoDB" id="6560050at2"/>
<evidence type="ECO:0000256" key="2">
    <source>
        <dbReference type="PIRNR" id="PIRNR038934"/>
    </source>
</evidence>
<name>A0A369CFZ4_9GAMM</name>
<proteinExistence type="inferred from homology"/>
<keyword evidence="4" id="KW-1185">Reference proteome</keyword>
<dbReference type="Gene3D" id="3.40.30.10">
    <property type="entry name" value="Glutaredoxin"/>
    <property type="match status" value="1"/>
</dbReference>
<dbReference type="Pfam" id="PF07449">
    <property type="entry name" value="HyaE"/>
    <property type="match status" value="1"/>
</dbReference>
<dbReference type="EMBL" id="QPJY01000001">
    <property type="protein sequence ID" value="RCX32849.1"/>
    <property type="molecule type" value="Genomic_DNA"/>
</dbReference>
<dbReference type="SUPFAM" id="SSF52833">
    <property type="entry name" value="Thioredoxin-like"/>
    <property type="match status" value="1"/>
</dbReference>
<dbReference type="AlphaFoldDB" id="A0A369CFZ4"/>
<gene>
    <name evidence="3" type="ORF">DFQ59_101147</name>
</gene>
<dbReference type="InterPro" id="IPR036249">
    <property type="entry name" value="Thioredoxin-like_sf"/>
</dbReference>